<dbReference type="OrthoDB" id="2313602at2"/>
<accession>A0A5S4F5L2</accession>
<proteinExistence type="predicted"/>
<dbReference type="InterPro" id="IPR002734">
    <property type="entry name" value="RibDG_C"/>
</dbReference>
<keyword evidence="3" id="KW-1185">Reference proteome</keyword>
<dbReference type="InterPro" id="IPR050765">
    <property type="entry name" value="Riboflavin_Biosynth_HTPR"/>
</dbReference>
<organism evidence="2 3">
    <name type="scientific">Nonomuraea turkmeniaca</name>
    <dbReference type="NCBI Taxonomy" id="103838"/>
    <lineage>
        <taxon>Bacteria</taxon>
        <taxon>Bacillati</taxon>
        <taxon>Actinomycetota</taxon>
        <taxon>Actinomycetes</taxon>
        <taxon>Streptosporangiales</taxon>
        <taxon>Streptosporangiaceae</taxon>
        <taxon>Nonomuraea</taxon>
    </lineage>
</organism>
<dbReference type="Gene3D" id="3.40.430.10">
    <property type="entry name" value="Dihydrofolate Reductase, subunit A"/>
    <property type="match status" value="1"/>
</dbReference>
<feature type="domain" description="Bacterial bifunctional deaminase-reductase C-terminal" evidence="1">
    <location>
        <begin position="3"/>
        <end position="201"/>
    </location>
</feature>
<dbReference type="PANTHER" id="PTHR38011">
    <property type="entry name" value="DIHYDROFOLATE REDUCTASE FAMILY PROTEIN (AFU_ORTHOLOGUE AFUA_8G06820)"/>
    <property type="match status" value="1"/>
</dbReference>
<evidence type="ECO:0000313" key="3">
    <source>
        <dbReference type="Proteomes" id="UP000309128"/>
    </source>
</evidence>
<dbReference type="GO" id="GO:0009231">
    <property type="term" value="P:riboflavin biosynthetic process"/>
    <property type="evidence" value="ECO:0007669"/>
    <property type="project" value="InterPro"/>
</dbReference>
<gene>
    <name evidence="2" type="ORF">ETD86_36495</name>
</gene>
<protein>
    <submittedName>
        <fullName evidence="2">Dihydrofolate reductase</fullName>
    </submittedName>
</protein>
<comment type="caution">
    <text evidence="2">The sequence shown here is derived from an EMBL/GenBank/DDBJ whole genome shotgun (WGS) entry which is preliminary data.</text>
</comment>
<dbReference type="Pfam" id="PF01872">
    <property type="entry name" value="RibD_C"/>
    <property type="match status" value="1"/>
</dbReference>
<dbReference type="SUPFAM" id="SSF53597">
    <property type="entry name" value="Dihydrofolate reductase-like"/>
    <property type="match status" value="1"/>
</dbReference>
<dbReference type="Proteomes" id="UP000309128">
    <property type="component" value="Unassembled WGS sequence"/>
</dbReference>
<name>A0A5S4F5L2_9ACTN</name>
<dbReference type="EMBL" id="VCKY01000163">
    <property type="protein sequence ID" value="TMR11239.1"/>
    <property type="molecule type" value="Genomic_DNA"/>
</dbReference>
<dbReference type="PANTHER" id="PTHR38011:SF12">
    <property type="entry name" value="BIFUNCTIONAL DEAMINASE-REDUCTASE DOMAIN PROTEIN"/>
    <property type="match status" value="1"/>
</dbReference>
<evidence type="ECO:0000259" key="1">
    <source>
        <dbReference type="Pfam" id="PF01872"/>
    </source>
</evidence>
<reference evidence="2 3" key="1">
    <citation type="submission" date="2019-05" db="EMBL/GenBank/DDBJ databases">
        <title>Draft genome sequence of Nonomuraea turkmeniaca DSM 43926.</title>
        <authorList>
            <person name="Saricaoglu S."/>
            <person name="Isik K."/>
        </authorList>
    </citation>
    <scope>NUCLEOTIDE SEQUENCE [LARGE SCALE GENOMIC DNA]</scope>
    <source>
        <strain evidence="2 3">DSM 43926</strain>
    </source>
</reference>
<dbReference type="GO" id="GO:0008703">
    <property type="term" value="F:5-amino-6-(5-phosphoribosylamino)uracil reductase activity"/>
    <property type="evidence" value="ECO:0007669"/>
    <property type="project" value="InterPro"/>
</dbReference>
<dbReference type="AlphaFoldDB" id="A0A5S4F5L2"/>
<dbReference type="InterPro" id="IPR024072">
    <property type="entry name" value="DHFR-like_dom_sf"/>
</dbReference>
<evidence type="ECO:0000313" key="2">
    <source>
        <dbReference type="EMBL" id="TMR11239.1"/>
    </source>
</evidence>
<sequence>MSKLRCHISISLDGFVAGPNQSEENPLGEGGERLHDWVVPLAAFRRAHGEQGGEVNASTSVFEEALENIGAGVMGRNMFGPIGGGAWGDGQWTGWWGDNPPYHYPVFVLTHHSREPVEMEGGTTYHFVTDGIESALEQAKKAAGGKDVMLWGGGQVAQQYLAAGLLDELELHVVPVLLGGGSRLLDNLGDANVRLEQVRAVEAPGVTHLKYRILPGAPS</sequence>